<comment type="catalytic activity">
    <reaction evidence="1">
        <text>a beta-lactam + H2O = a substituted beta-amino acid</text>
        <dbReference type="Rhea" id="RHEA:20401"/>
        <dbReference type="ChEBI" id="CHEBI:15377"/>
        <dbReference type="ChEBI" id="CHEBI:35627"/>
        <dbReference type="ChEBI" id="CHEBI:140347"/>
        <dbReference type="EC" id="3.5.2.6"/>
    </reaction>
</comment>
<dbReference type="PANTHER" id="PTHR30627">
    <property type="entry name" value="PEPTIDOGLYCAN D,D-TRANSPEPTIDASE"/>
    <property type="match status" value="1"/>
</dbReference>
<comment type="similarity">
    <text evidence="2">Belongs to the class-D beta-lactamase family.</text>
</comment>
<dbReference type="GO" id="GO:0046677">
    <property type="term" value="P:response to antibiotic"/>
    <property type="evidence" value="ECO:0007669"/>
    <property type="project" value="UniProtKB-KW"/>
</dbReference>
<evidence type="ECO:0000256" key="7">
    <source>
        <dbReference type="SAM" id="SignalP"/>
    </source>
</evidence>
<dbReference type="InterPro" id="IPR001460">
    <property type="entry name" value="PCN-bd_Tpept"/>
</dbReference>
<dbReference type="SUPFAM" id="SSF56601">
    <property type="entry name" value="beta-lactamase/transpeptidase-like"/>
    <property type="match status" value="1"/>
</dbReference>
<dbReference type="GO" id="GO:0005886">
    <property type="term" value="C:plasma membrane"/>
    <property type="evidence" value="ECO:0007669"/>
    <property type="project" value="TreeGrafter"/>
</dbReference>
<dbReference type="EMBL" id="CP046566">
    <property type="protein sequence ID" value="QGW29516.1"/>
    <property type="molecule type" value="Genomic_DNA"/>
</dbReference>
<evidence type="ECO:0000256" key="6">
    <source>
        <dbReference type="ARBA" id="ARBA00023251"/>
    </source>
</evidence>
<reference evidence="9 10" key="1">
    <citation type="submission" date="2019-11" db="EMBL/GenBank/DDBJ databases">
        <authorList>
            <person name="Im W.T."/>
        </authorList>
    </citation>
    <scope>NUCLEOTIDE SEQUENCE [LARGE SCALE GENOMIC DNA]</scope>
    <source>
        <strain evidence="9 10">SB-02</strain>
    </source>
</reference>
<feature type="chain" id="PRO_5026323608" description="beta-lactamase" evidence="7">
    <location>
        <begin position="20"/>
        <end position="278"/>
    </location>
</feature>
<keyword evidence="5" id="KW-0378">Hydrolase</keyword>
<gene>
    <name evidence="9" type="ORF">GLV81_16615</name>
</gene>
<dbReference type="GO" id="GO:0008658">
    <property type="term" value="F:penicillin binding"/>
    <property type="evidence" value="ECO:0007669"/>
    <property type="project" value="InterPro"/>
</dbReference>
<keyword evidence="6" id="KW-0046">Antibiotic resistance</keyword>
<dbReference type="PANTHER" id="PTHR30627:SF6">
    <property type="entry name" value="BETA-LACTAMASE YBXI-RELATED"/>
    <property type="match status" value="1"/>
</dbReference>
<dbReference type="AlphaFoldDB" id="A0A6I6G9N8"/>
<evidence type="ECO:0000256" key="1">
    <source>
        <dbReference type="ARBA" id="ARBA00001526"/>
    </source>
</evidence>
<evidence type="ECO:0000313" key="10">
    <source>
        <dbReference type="Proteomes" id="UP000426027"/>
    </source>
</evidence>
<dbReference type="GO" id="GO:0008800">
    <property type="term" value="F:beta-lactamase activity"/>
    <property type="evidence" value="ECO:0007669"/>
    <property type="project" value="UniProtKB-EC"/>
</dbReference>
<dbReference type="InterPro" id="IPR012338">
    <property type="entry name" value="Beta-lactam/transpept-like"/>
</dbReference>
<proteinExistence type="inferred from homology"/>
<evidence type="ECO:0000313" key="9">
    <source>
        <dbReference type="EMBL" id="QGW29516.1"/>
    </source>
</evidence>
<organism evidence="9 10">
    <name type="scientific">Phnomibacter ginsenosidimutans</name>
    <dbReference type="NCBI Taxonomy" id="2676868"/>
    <lineage>
        <taxon>Bacteria</taxon>
        <taxon>Pseudomonadati</taxon>
        <taxon>Bacteroidota</taxon>
        <taxon>Chitinophagia</taxon>
        <taxon>Chitinophagales</taxon>
        <taxon>Chitinophagaceae</taxon>
        <taxon>Phnomibacter</taxon>
    </lineage>
</organism>
<dbReference type="Gene3D" id="3.40.710.10">
    <property type="entry name" value="DD-peptidase/beta-lactamase superfamily"/>
    <property type="match status" value="1"/>
</dbReference>
<feature type="domain" description="Penicillin-binding protein transpeptidase" evidence="8">
    <location>
        <begin position="63"/>
        <end position="268"/>
    </location>
</feature>
<keyword evidence="4 7" id="KW-0732">Signal</keyword>
<dbReference type="PROSITE" id="PS51257">
    <property type="entry name" value="PROKAR_LIPOPROTEIN"/>
    <property type="match status" value="1"/>
</dbReference>
<evidence type="ECO:0000256" key="3">
    <source>
        <dbReference type="ARBA" id="ARBA00012865"/>
    </source>
</evidence>
<name>A0A6I6G9N8_9BACT</name>
<dbReference type="EC" id="3.5.2.6" evidence="3"/>
<dbReference type="Proteomes" id="UP000426027">
    <property type="component" value="Chromosome"/>
</dbReference>
<protein>
    <recommendedName>
        <fullName evidence="3">beta-lactamase</fullName>
        <ecNumber evidence="3">3.5.2.6</ecNumber>
    </recommendedName>
</protein>
<dbReference type="InterPro" id="IPR050515">
    <property type="entry name" value="Beta-lactam/transpept"/>
</dbReference>
<evidence type="ECO:0000256" key="5">
    <source>
        <dbReference type="ARBA" id="ARBA00022801"/>
    </source>
</evidence>
<evidence type="ECO:0000256" key="4">
    <source>
        <dbReference type="ARBA" id="ARBA00022729"/>
    </source>
</evidence>
<dbReference type="Pfam" id="PF00905">
    <property type="entry name" value="Transpeptidase"/>
    <property type="match status" value="1"/>
</dbReference>
<evidence type="ECO:0000259" key="8">
    <source>
        <dbReference type="Pfam" id="PF00905"/>
    </source>
</evidence>
<dbReference type="KEGG" id="fls:GLV81_16615"/>
<keyword evidence="10" id="KW-1185">Reference proteome</keyword>
<evidence type="ECO:0000256" key="2">
    <source>
        <dbReference type="ARBA" id="ARBA00007898"/>
    </source>
</evidence>
<dbReference type="RefSeq" id="WP_157479868.1">
    <property type="nucleotide sequence ID" value="NZ_CP046566.1"/>
</dbReference>
<feature type="signal peptide" evidence="7">
    <location>
        <begin position="1"/>
        <end position="19"/>
    </location>
</feature>
<accession>A0A6I6G9N8</accession>
<dbReference type="GO" id="GO:0071555">
    <property type="term" value="P:cell wall organization"/>
    <property type="evidence" value="ECO:0007669"/>
    <property type="project" value="TreeGrafter"/>
</dbReference>
<sequence length="278" mass="31970">MMTRVFPAMAIVASLWMTACSTNNITQENELKKYFDSAKVEGCFGMFDNGQGQFTIYNMPRYRDSAYTPASTFKIFNSLVALGTGRIFSDTVVVPWDGVVRTSPSGDTMTDWNKDMNMREAFAVSNVGFYQEMARRIGRDTMQKMLDSVGYGNKKIGASIDRFWLDNSLKITPDEELGLVKRLYFKQLPFQNREQEIVKDLMIREKTDKYTLAYKTGWGTTEKGNQLGWLVGWIEENNHPYFFVLNIESPDPKVDFKTIRLSILKSILKEKGFFEGRK</sequence>